<dbReference type="Pfam" id="PF13556">
    <property type="entry name" value="HTH_30"/>
    <property type="match status" value="1"/>
</dbReference>
<organism evidence="5 6">
    <name type="scientific">Saccharopolyspora elongata</name>
    <dbReference type="NCBI Taxonomy" id="2530387"/>
    <lineage>
        <taxon>Bacteria</taxon>
        <taxon>Bacillati</taxon>
        <taxon>Actinomycetota</taxon>
        <taxon>Actinomycetes</taxon>
        <taxon>Pseudonocardiales</taxon>
        <taxon>Pseudonocardiaceae</taxon>
        <taxon>Saccharopolyspora</taxon>
    </lineage>
</organism>
<reference evidence="5 6" key="1">
    <citation type="submission" date="2019-03" db="EMBL/GenBank/DDBJ databases">
        <title>Draft genome sequences of novel Actinobacteria.</title>
        <authorList>
            <person name="Sahin N."/>
            <person name="Ay H."/>
            <person name="Saygin H."/>
        </authorList>
    </citation>
    <scope>NUCLEOTIDE SEQUENCE [LARGE SCALE GENOMIC DNA]</scope>
    <source>
        <strain evidence="5 6">7K502</strain>
    </source>
</reference>
<dbReference type="Pfam" id="PF17853">
    <property type="entry name" value="GGDEF_2"/>
    <property type="match status" value="1"/>
</dbReference>
<evidence type="ECO:0000256" key="1">
    <source>
        <dbReference type="ARBA" id="ARBA00006754"/>
    </source>
</evidence>
<dbReference type="RefSeq" id="WP_132495267.1">
    <property type="nucleotide sequence ID" value="NZ_SMKW01000149.1"/>
</dbReference>
<feature type="domain" description="Purine catabolism PurC-like" evidence="2">
    <location>
        <begin position="9"/>
        <end position="123"/>
    </location>
</feature>
<dbReference type="InterPro" id="IPR041522">
    <property type="entry name" value="CdaR_GGDEF"/>
</dbReference>
<comment type="similarity">
    <text evidence="1">Belongs to the CdaR family.</text>
</comment>
<evidence type="ECO:0000259" key="3">
    <source>
        <dbReference type="Pfam" id="PF13556"/>
    </source>
</evidence>
<feature type="domain" description="PucR C-terminal helix-turn-helix" evidence="3">
    <location>
        <begin position="438"/>
        <end position="495"/>
    </location>
</feature>
<evidence type="ECO:0000259" key="2">
    <source>
        <dbReference type="Pfam" id="PF07905"/>
    </source>
</evidence>
<accession>A0A4R4XRQ6</accession>
<dbReference type="Pfam" id="PF07905">
    <property type="entry name" value="PucR"/>
    <property type="match status" value="1"/>
</dbReference>
<dbReference type="PANTHER" id="PTHR33744">
    <property type="entry name" value="CARBOHYDRATE DIACID REGULATOR"/>
    <property type="match status" value="1"/>
</dbReference>
<feature type="domain" description="CdaR GGDEF-like" evidence="4">
    <location>
        <begin position="284"/>
        <end position="386"/>
    </location>
</feature>
<gene>
    <name evidence="5" type="ORF">E1288_44820</name>
</gene>
<comment type="caution">
    <text evidence="5">The sequence shown here is derived from an EMBL/GenBank/DDBJ whole genome shotgun (WGS) entry which is preliminary data.</text>
</comment>
<keyword evidence="6" id="KW-1185">Reference proteome</keyword>
<evidence type="ECO:0000313" key="5">
    <source>
        <dbReference type="EMBL" id="TDD34111.1"/>
    </source>
</evidence>
<name>A0A4R4XRQ6_9PSEU</name>
<dbReference type="InterPro" id="IPR036526">
    <property type="entry name" value="C-N_Hydrolase_sf"/>
</dbReference>
<dbReference type="AlphaFoldDB" id="A0A4R4XRQ6"/>
<dbReference type="OrthoDB" id="8450798at2"/>
<sequence>MQVPLRWLVGRPELGLRVRAGADQLDRAFSWVHAIDLADPSPWLAGSELVLTTGLGLPAQQSAQRNYVRGVAEAGSAALGFGVGLSYQDIPDAVVGAAEELRLPLVEVPLSTPFRDVIRVVVDRYAEERHGDLLRNSRVQSSMTRAAVRQGPESVVHELAIALEAQVLLRSSDGSVLAASSADAEELSFSLPEGDLDSTMTFTAMDKNGTTIAQPVWVGGRRHGWLVLARPSSLRPADHTLISQAVSLIVLDRVKPRGLRAAQNRLNRTIFGLGLGRSVSPWRFEEHLRDVGLTGTELRVLACGGADPGLMLDEADDLLDGEELPTIAVERDEHLVVLLPGTGLDLAKTLTAALVRRSRSAYGGLSEPVTPEHVPGALHQALTAARTARARRAPLVCFGELAGHALVFDSRTREALAELARERLGRLSAFDRENGTALVTSLRAYLEHGGQWNVASTVLGVHRHTLRGRMEQIRDLLGIDIDSAHVRAELLLSLMVWTDDGETDMTEFCSAEAGHDVQ</sequence>
<evidence type="ECO:0000313" key="6">
    <source>
        <dbReference type="Proteomes" id="UP000294947"/>
    </source>
</evidence>
<dbReference type="InterPro" id="IPR051448">
    <property type="entry name" value="CdaR-like_regulators"/>
</dbReference>
<protein>
    <submittedName>
        <fullName evidence="5">PucR family transcriptional regulator</fullName>
    </submittedName>
</protein>
<dbReference type="PANTHER" id="PTHR33744:SF1">
    <property type="entry name" value="DNA-BINDING TRANSCRIPTIONAL ACTIVATOR ADER"/>
    <property type="match status" value="1"/>
</dbReference>
<dbReference type="SUPFAM" id="SSF56317">
    <property type="entry name" value="Carbon-nitrogen hydrolase"/>
    <property type="match status" value="1"/>
</dbReference>
<dbReference type="Proteomes" id="UP000294947">
    <property type="component" value="Unassembled WGS sequence"/>
</dbReference>
<evidence type="ECO:0000259" key="4">
    <source>
        <dbReference type="Pfam" id="PF17853"/>
    </source>
</evidence>
<dbReference type="EMBL" id="SMKW01000149">
    <property type="protein sequence ID" value="TDD34111.1"/>
    <property type="molecule type" value="Genomic_DNA"/>
</dbReference>
<proteinExistence type="inferred from homology"/>
<dbReference type="InterPro" id="IPR012914">
    <property type="entry name" value="PucR_dom"/>
</dbReference>
<dbReference type="InterPro" id="IPR042070">
    <property type="entry name" value="PucR_C-HTH_sf"/>
</dbReference>
<dbReference type="Gene3D" id="1.10.10.2840">
    <property type="entry name" value="PucR C-terminal helix-turn-helix domain"/>
    <property type="match status" value="1"/>
</dbReference>
<dbReference type="InterPro" id="IPR025736">
    <property type="entry name" value="PucR_C-HTH_dom"/>
</dbReference>